<comment type="similarity">
    <text evidence="3 12">Belongs to the methylenetetrahydrofolate reductase family.</text>
</comment>
<evidence type="ECO:0000256" key="1">
    <source>
        <dbReference type="ARBA" id="ARBA00001974"/>
    </source>
</evidence>
<keyword evidence="4" id="KW-0028">Amino-acid biosynthesis</keyword>
<evidence type="ECO:0000313" key="16">
    <source>
        <dbReference type="Proteomes" id="UP000256345"/>
    </source>
</evidence>
<comment type="pathway">
    <text evidence="10">Amino-acid biosynthesis; L-methionine biosynthesis via de novo pathway.</text>
</comment>
<dbReference type="AlphaFoldDB" id="A0AAC8TGB1"/>
<dbReference type="RefSeq" id="WP_047858640.1">
    <property type="nucleotide sequence ID" value="NZ_CP011509.1"/>
</dbReference>
<dbReference type="KEGG" id="age:AA314_06618"/>
<keyword evidence="7 12" id="KW-0560">Oxidoreductase</keyword>
<reference evidence="14 16" key="2">
    <citation type="submission" date="2018-08" db="EMBL/GenBank/DDBJ databases">
        <title>Genomic Encyclopedia of Archaeal and Bacterial Type Strains, Phase II (KMG-II): from individual species to whole genera.</title>
        <authorList>
            <person name="Goeker M."/>
        </authorList>
    </citation>
    <scope>NUCLEOTIDE SEQUENCE [LARGE SCALE GENOMIC DNA]</scope>
    <source>
        <strain evidence="14 16">DSM 2261</strain>
    </source>
</reference>
<evidence type="ECO:0000256" key="9">
    <source>
        <dbReference type="ARBA" id="ARBA00023167"/>
    </source>
</evidence>
<evidence type="ECO:0000256" key="3">
    <source>
        <dbReference type="ARBA" id="ARBA00006743"/>
    </source>
</evidence>
<dbReference type="NCBIfam" id="TIGR00676">
    <property type="entry name" value="fadh2"/>
    <property type="match status" value="1"/>
</dbReference>
<name>A0AAC8TGB1_9BACT</name>
<comment type="catalytic activity">
    <reaction evidence="11">
        <text>(6S)-5-methyl-5,6,7,8-tetrahydrofolate + NAD(+) = (6R)-5,10-methylene-5,6,7,8-tetrahydrofolate + NADH + H(+)</text>
        <dbReference type="Rhea" id="RHEA:19821"/>
        <dbReference type="ChEBI" id="CHEBI:15378"/>
        <dbReference type="ChEBI" id="CHEBI:15636"/>
        <dbReference type="ChEBI" id="CHEBI:18608"/>
        <dbReference type="ChEBI" id="CHEBI:57540"/>
        <dbReference type="ChEBI" id="CHEBI:57945"/>
        <dbReference type="EC" id="1.5.1.54"/>
    </reaction>
    <physiologicalReaction direction="right-to-left" evidence="11">
        <dbReference type="Rhea" id="RHEA:19823"/>
    </physiologicalReaction>
</comment>
<keyword evidence="8" id="KW-0520">NAD</keyword>
<dbReference type="InterPro" id="IPR004620">
    <property type="entry name" value="MTHF_reductase_bac"/>
</dbReference>
<sequence length="290" mass="32514">MKIRNRLNPSNPCFSFEFFPPKTDEGTANLLKTLEDLAPLEPGFVSVTYGAGGSTRDRTLELVTRIKRETGIEAMAHITCVGHTPGELRDVLQRLEEAKLENVLVLRGDPPRGQTAFEPVPGGFRHASELVRFIREEDFNFCLGGACYPEGHVETASRDDDLRHLKEKVDAGLDFVITQLFFDNAFYFDFVERARRMGINVPIVPGIMPITNYEQVHRFTRMCGATVPMRLGLQLERVKDQPEALVQLGVAHATVQCMELLSRGVPGIHFYTLNKSPATRMIVSALRART</sequence>
<dbReference type="EMBL" id="QUMU01000002">
    <property type="protein sequence ID" value="REG35696.1"/>
    <property type="molecule type" value="Genomic_DNA"/>
</dbReference>
<dbReference type="GO" id="GO:0071949">
    <property type="term" value="F:FAD binding"/>
    <property type="evidence" value="ECO:0007669"/>
    <property type="project" value="TreeGrafter"/>
</dbReference>
<protein>
    <recommendedName>
        <fullName evidence="12">Methylenetetrahydrofolate reductase</fullName>
        <ecNumber evidence="12">1.5.1.54</ecNumber>
    </recommendedName>
</protein>
<dbReference type="EC" id="1.5.1.54" evidence="12"/>
<keyword evidence="16" id="KW-1185">Reference proteome</keyword>
<keyword evidence="9" id="KW-0486">Methionine biosynthesis</keyword>
<dbReference type="PANTHER" id="PTHR45754">
    <property type="entry name" value="METHYLENETETRAHYDROFOLATE REDUCTASE"/>
    <property type="match status" value="1"/>
</dbReference>
<evidence type="ECO:0000256" key="6">
    <source>
        <dbReference type="ARBA" id="ARBA00022827"/>
    </source>
</evidence>
<gene>
    <name evidence="13" type="ORF">AA314_06618</name>
    <name evidence="14" type="ORF">ATI61_10264</name>
</gene>
<dbReference type="GO" id="GO:0005829">
    <property type="term" value="C:cytosol"/>
    <property type="evidence" value="ECO:0007669"/>
    <property type="project" value="InterPro"/>
</dbReference>
<dbReference type="EMBL" id="CP011509">
    <property type="protein sequence ID" value="AKJ04992.1"/>
    <property type="molecule type" value="Genomic_DNA"/>
</dbReference>
<dbReference type="InterPro" id="IPR003171">
    <property type="entry name" value="Mehydrof_redctse-like"/>
</dbReference>
<evidence type="ECO:0000256" key="2">
    <source>
        <dbReference type="ARBA" id="ARBA00004777"/>
    </source>
</evidence>
<accession>A0AAC8TGB1</accession>
<dbReference type="GO" id="GO:0009086">
    <property type="term" value="P:methionine biosynthetic process"/>
    <property type="evidence" value="ECO:0007669"/>
    <property type="project" value="UniProtKB-KW"/>
</dbReference>
<dbReference type="Proteomes" id="UP000256345">
    <property type="component" value="Unassembled WGS sequence"/>
</dbReference>
<evidence type="ECO:0000256" key="8">
    <source>
        <dbReference type="ARBA" id="ARBA00023027"/>
    </source>
</evidence>
<dbReference type="GO" id="GO:0106312">
    <property type="term" value="F:methylenetetrahydrofolate reductase (NADH) activity"/>
    <property type="evidence" value="ECO:0007669"/>
    <property type="project" value="UniProtKB-EC"/>
</dbReference>
<dbReference type="InterPro" id="IPR029041">
    <property type="entry name" value="FAD-linked_oxidoreductase-like"/>
</dbReference>
<proteinExistence type="inferred from homology"/>
<organism evidence="13 15">
    <name type="scientific">Archangium gephyra</name>
    <dbReference type="NCBI Taxonomy" id="48"/>
    <lineage>
        <taxon>Bacteria</taxon>
        <taxon>Pseudomonadati</taxon>
        <taxon>Myxococcota</taxon>
        <taxon>Myxococcia</taxon>
        <taxon>Myxococcales</taxon>
        <taxon>Cystobacterineae</taxon>
        <taxon>Archangiaceae</taxon>
        <taxon>Archangium</taxon>
    </lineage>
</organism>
<dbReference type="PANTHER" id="PTHR45754:SF3">
    <property type="entry name" value="METHYLENETETRAHYDROFOLATE REDUCTASE (NADPH)"/>
    <property type="match status" value="1"/>
</dbReference>
<dbReference type="Pfam" id="PF02219">
    <property type="entry name" value="MTHFR"/>
    <property type="match status" value="1"/>
</dbReference>
<dbReference type="Proteomes" id="UP000035579">
    <property type="component" value="Chromosome"/>
</dbReference>
<dbReference type="CDD" id="cd00537">
    <property type="entry name" value="MTHFR"/>
    <property type="match status" value="1"/>
</dbReference>
<keyword evidence="5 12" id="KW-0285">Flavoprotein</keyword>
<comment type="pathway">
    <text evidence="2 12">One-carbon metabolism; tetrahydrofolate interconversion.</text>
</comment>
<evidence type="ECO:0000313" key="13">
    <source>
        <dbReference type="EMBL" id="AKJ04992.1"/>
    </source>
</evidence>
<evidence type="ECO:0000313" key="15">
    <source>
        <dbReference type="Proteomes" id="UP000035579"/>
    </source>
</evidence>
<evidence type="ECO:0000256" key="5">
    <source>
        <dbReference type="ARBA" id="ARBA00022630"/>
    </source>
</evidence>
<comment type="cofactor">
    <cofactor evidence="1 12">
        <name>FAD</name>
        <dbReference type="ChEBI" id="CHEBI:57692"/>
    </cofactor>
</comment>
<evidence type="ECO:0000256" key="10">
    <source>
        <dbReference type="ARBA" id="ARBA00034478"/>
    </source>
</evidence>
<dbReference type="GO" id="GO:0035999">
    <property type="term" value="P:tetrahydrofolate interconversion"/>
    <property type="evidence" value="ECO:0007669"/>
    <property type="project" value="TreeGrafter"/>
</dbReference>
<evidence type="ECO:0000256" key="12">
    <source>
        <dbReference type="RuleBase" id="RU003862"/>
    </source>
</evidence>
<reference evidence="13 15" key="1">
    <citation type="submission" date="2015-05" db="EMBL/GenBank/DDBJ databases">
        <title>Genome assembly of Archangium gephyra DSM 2261.</title>
        <authorList>
            <person name="Sharma G."/>
            <person name="Subramanian S."/>
        </authorList>
    </citation>
    <scope>NUCLEOTIDE SEQUENCE [LARGE SCALE GENOMIC DNA]</scope>
    <source>
        <strain evidence="13 15">DSM 2261</strain>
    </source>
</reference>
<evidence type="ECO:0000313" key="14">
    <source>
        <dbReference type="EMBL" id="REG35696.1"/>
    </source>
</evidence>
<keyword evidence="6 12" id="KW-0274">FAD</keyword>
<dbReference type="Gene3D" id="3.20.20.220">
    <property type="match status" value="1"/>
</dbReference>
<dbReference type="SUPFAM" id="SSF51730">
    <property type="entry name" value="FAD-linked oxidoreductase"/>
    <property type="match status" value="1"/>
</dbReference>
<evidence type="ECO:0000256" key="4">
    <source>
        <dbReference type="ARBA" id="ARBA00022605"/>
    </source>
</evidence>
<evidence type="ECO:0000256" key="11">
    <source>
        <dbReference type="ARBA" id="ARBA00048628"/>
    </source>
</evidence>
<evidence type="ECO:0000256" key="7">
    <source>
        <dbReference type="ARBA" id="ARBA00023002"/>
    </source>
</evidence>